<dbReference type="AlphaFoldDB" id="A0AAW2HX90"/>
<dbReference type="PANTHER" id="PTHR11195:SF22">
    <property type="entry name" value="LYSOZYME"/>
    <property type="match status" value="1"/>
</dbReference>
<keyword evidence="7" id="KW-1015">Disulfide bond</keyword>
<keyword evidence="6" id="KW-0326">Glycosidase</keyword>
<evidence type="ECO:0000313" key="9">
    <source>
        <dbReference type="EMBL" id="KAL0274670.1"/>
    </source>
</evidence>
<dbReference type="PANTHER" id="PTHR11195">
    <property type="entry name" value="DESTABILASE-RELATED"/>
    <property type="match status" value="1"/>
</dbReference>
<dbReference type="CDD" id="cd16890">
    <property type="entry name" value="lyz_i"/>
    <property type="match status" value="1"/>
</dbReference>
<keyword evidence="3" id="KW-0929">Antimicrobial</keyword>
<keyword evidence="4" id="KW-0081">Bacteriolytic enzyme</keyword>
<evidence type="ECO:0000256" key="1">
    <source>
        <dbReference type="ARBA" id="ARBA00000632"/>
    </source>
</evidence>
<proteinExistence type="predicted"/>
<dbReference type="Pfam" id="PF05497">
    <property type="entry name" value="Destabilase"/>
    <property type="match status" value="1"/>
</dbReference>
<dbReference type="FunFam" id="1.10.530.10:FF:000019">
    <property type="entry name" value="lysozyme"/>
    <property type="match status" value="1"/>
</dbReference>
<comment type="catalytic activity">
    <reaction evidence="1">
        <text>Hydrolysis of (1-&gt;4)-beta-linkages between N-acetylmuramic acid and N-acetyl-D-glucosamine residues in a peptidoglycan and between N-acetyl-D-glucosamine residues in chitodextrins.</text>
        <dbReference type="EC" id="3.2.1.17"/>
    </reaction>
</comment>
<evidence type="ECO:0000256" key="5">
    <source>
        <dbReference type="ARBA" id="ARBA00022801"/>
    </source>
</evidence>
<dbReference type="GO" id="GO:0003796">
    <property type="term" value="F:lysozyme activity"/>
    <property type="evidence" value="ECO:0007669"/>
    <property type="project" value="UniProtKB-EC"/>
</dbReference>
<feature type="disulfide bond" evidence="7">
    <location>
        <begin position="51"/>
        <end position="56"/>
    </location>
</feature>
<sequence length="156" mass="17625">MDRLCLFTFLAFFLVSVNLVYGQTMMGSLVDESCIGCICEAASLCNLTAGCMDDMCGLFRITWPFWADAGKPVLPMDSPSTPDAWKRCVTDPFCAATTVRNYLTRFSQDCNRDGRVDCYDYAAIHHKGGYGCDRQPWDGLFETRFRQCTRSLNILF</sequence>
<evidence type="ECO:0000256" key="6">
    <source>
        <dbReference type="ARBA" id="ARBA00023295"/>
    </source>
</evidence>
<evidence type="ECO:0000256" key="3">
    <source>
        <dbReference type="ARBA" id="ARBA00022529"/>
    </source>
</evidence>
<dbReference type="InterPro" id="IPR018247">
    <property type="entry name" value="EF_Hand_1_Ca_BS"/>
</dbReference>
<feature type="disulfide bond" evidence="7">
    <location>
        <begin position="39"/>
        <end position="45"/>
    </location>
</feature>
<evidence type="ECO:0000256" key="4">
    <source>
        <dbReference type="ARBA" id="ARBA00022638"/>
    </source>
</evidence>
<keyword evidence="5" id="KW-0378">Hydrolase</keyword>
<accession>A0AAW2HX90</accession>
<feature type="chain" id="PRO_5043721860" description="lysozyme" evidence="8">
    <location>
        <begin position="23"/>
        <end position="156"/>
    </location>
</feature>
<gene>
    <name evidence="9" type="ORF">PYX00_002743</name>
</gene>
<dbReference type="GO" id="GO:0042742">
    <property type="term" value="P:defense response to bacterium"/>
    <property type="evidence" value="ECO:0007669"/>
    <property type="project" value="UniProtKB-KW"/>
</dbReference>
<keyword evidence="8" id="KW-0732">Signal</keyword>
<comment type="caution">
    <text evidence="9">The sequence shown here is derived from an EMBL/GenBank/DDBJ whole genome shotgun (WGS) entry which is preliminary data.</text>
</comment>
<dbReference type="Gene3D" id="1.10.530.10">
    <property type="match status" value="1"/>
</dbReference>
<dbReference type="EC" id="3.2.1.17" evidence="2"/>
<name>A0AAW2HX90_9NEOP</name>
<dbReference type="GO" id="GO:0031640">
    <property type="term" value="P:killing of cells of another organism"/>
    <property type="evidence" value="ECO:0007669"/>
    <property type="project" value="UniProtKB-KW"/>
</dbReference>
<dbReference type="InterPro" id="IPR008597">
    <property type="entry name" value="Invert_lysozyme"/>
</dbReference>
<reference evidence="9" key="1">
    <citation type="journal article" date="2024" name="Gigascience">
        <title>Chromosome-level genome of the poultry shaft louse Menopon gallinae provides insight into the host-switching and adaptive evolution of parasitic lice.</title>
        <authorList>
            <person name="Xu Y."/>
            <person name="Ma L."/>
            <person name="Liu S."/>
            <person name="Liang Y."/>
            <person name="Liu Q."/>
            <person name="He Z."/>
            <person name="Tian L."/>
            <person name="Duan Y."/>
            <person name="Cai W."/>
            <person name="Li H."/>
            <person name="Song F."/>
        </authorList>
    </citation>
    <scope>NUCLEOTIDE SEQUENCE</scope>
    <source>
        <strain evidence="9">Cailab_2023a</strain>
    </source>
</reference>
<protein>
    <recommendedName>
        <fullName evidence="2">lysozyme</fullName>
        <ecNumber evidence="2">3.2.1.17</ecNumber>
    </recommendedName>
</protein>
<dbReference type="PROSITE" id="PS51909">
    <property type="entry name" value="LYSOZYME_I"/>
    <property type="match status" value="1"/>
</dbReference>
<feature type="disulfide bond" evidence="7">
    <location>
        <begin position="88"/>
        <end position="94"/>
    </location>
</feature>
<organism evidence="9">
    <name type="scientific">Menopon gallinae</name>
    <name type="common">poultry shaft louse</name>
    <dbReference type="NCBI Taxonomy" id="328185"/>
    <lineage>
        <taxon>Eukaryota</taxon>
        <taxon>Metazoa</taxon>
        <taxon>Ecdysozoa</taxon>
        <taxon>Arthropoda</taxon>
        <taxon>Hexapoda</taxon>
        <taxon>Insecta</taxon>
        <taxon>Pterygota</taxon>
        <taxon>Neoptera</taxon>
        <taxon>Paraneoptera</taxon>
        <taxon>Psocodea</taxon>
        <taxon>Troctomorpha</taxon>
        <taxon>Phthiraptera</taxon>
        <taxon>Amblycera</taxon>
        <taxon>Menoponidae</taxon>
        <taxon>Menopon</taxon>
    </lineage>
</organism>
<evidence type="ECO:0000256" key="8">
    <source>
        <dbReference type="SAM" id="SignalP"/>
    </source>
</evidence>
<evidence type="ECO:0000256" key="2">
    <source>
        <dbReference type="ARBA" id="ARBA00012732"/>
    </source>
</evidence>
<feature type="signal peptide" evidence="8">
    <location>
        <begin position="1"/>
        <end position="22"/>
    </location>
</feature>
<evidence type="ECO:0000256" key="7">
    <source>
        <dbReference type="PIRSR" id="PIRSR608597-3"/>
    </source>
</evidence>
<dbReference type="EMBL" id="JARGDH010000002">
    <property type="protein sequence ID" value="KAL0274670.1"/>
    <property type="molecule type" value="Genomic_DNA"/>
</dbReference>
<feature type="disulfide bond" evidence="7">
    <location>
        <begin position="34"/>
        <end position="118"/>
    </location>
</feature>
<dbReference type="PROSITE" id="PS00018">
    <property type="entry name" value="EF_HAND_1"/>
    <property type="match status" value="1"/>
</dbReference>